<dbReference type="PROSITE" id="PS50280">
    <property type="entry name" value="SET"/>
    <property type="match status" value="1"/>
</dbReference>
<evidence type="ECO:0000256" key="3">
    <source>
        <dbReference type="ARBA" id="ARBA00004286"/>
    </source>
</evidence>
<dbReference type="GO" id="GO:0005634">
    <property type="term" value="C:nucleus"/>
    <property type="evidence" value="ECO:0007669"/>
    <property type="project" value="UniProtKB-SubCell"/>
</dbReference>
<evidence type="ECO:0000256" key="8">
    <source>
        <dbReference type="ARBA" id="ARBA00022679"/>
    </source>
</evidence>
<name>A0A420HQT2_9PEZI</name>
<keyword evidence="7 17" id="KW-0489">Methyltransferase</keyword>
<dbReference type="EC" id="2.1.1.372" evidence="12"/>
<keyword evidence="10" id="KW-0156">Chromatin regulator</keyword>
<dbReference type="InterPro" id="IPR001214">
    <property type="entry name" value="SET_dom"/>
</dbReference>
<evidence type="ECO:0000256" key="12">
    <source>
        <dbReference type="ARBA" id="ARBA00024057"/>
    </source>
</evidence>
<feature type="region of interest" description="Disordered" evidence="15">
    <location>
        <begin position="304"/>
        <end position="324"/>
    </location>
</feature>
<keyword evidence="9" id="KW-0949">S-adenosyl-L-methionine</keyword>
<dbReference type="EMBL" id="MCFK01005746">
    <property type="protein sequence ID" value="RKF59776.1"/>
    <property type="molecule type" value="Genomic_DNA"/>
</dbReference>
<evidence type="ECO:0000256" key="7">
    <source>
        <dbReference type="ARBA" id="ARBA00022603"/>
    </source>
</evidence>
<evidence type="ECO:0000259" key="16">
    <source>
        <dbReference type="PROSITE" id="PS50280"/>
    </source>
</evidence>
<dbReference type="Proteomes" id="UP000286134">
    <property type="component" value="Unassembled WGS sequence"/>
</dbReference>
<evidence type="ECO:0000256" key="10">
    <source>
        <dbReference type="ARBA" id="ARBA00022853"/>
    </source>
</evidence>
<dbReference type="GO" id="GO:0005694">
    <property type="term" value="C:chromosome"/>
    <property type="evidence" value="ECO:0007669"/>
    <property type="project" value="UniProtKB-SubCell"/>
</dbReference>
<evidence type="ECO:0000256" key="11">
    <source>
        <dbReference type="ARBA" id="ARBA00023242"/>
    </source>
</evidence>
<sequence length="626" mass="72070">MASNGLVKKHRLTLAQLAAYDDILTDALVDHVYFWTTIRKNKSSYRSSRRFKEEDITSIIHRSVILEKNPQKAEFQLLELPGLRAFKDNLQTLKEKQDFTRHLQRYVKIYLPDCPWEVSTTNRYTVVTHEAAVTARAFIRRKQKIKYLSGIQVIMTKEELEVTQKNRRDFSIVFSSRKKASSLFLGPARFANHDCDANAKLSTCENAGMEIIAVRDIEIGEEITVTYGDDYFDDDNCECLCQSCEIKCQNGWSESSDIHGASSTEPYIKQSSHEFIFSNQLDQYNKSQIRMSRDQMVDPVTTDKLQNKNSQNSSLIEGPTSQKNSTILKRKKIDDEINIISTKRSRSEYSGDLTPMSIELSPLRSSFISTPQSDISSKSEGHTSTDETSADDDLENVKAQKLAPIVTRSLRSRNIRIFSSNQDQNLEYRKERAFCKNKIRSSSLKISKKIQSDQICDKSVERDPESTSKSRKSIKRQLDKYCPISDRDHAPAIRIPGDYQLTSRLIVDLACGWIECQNCDNYFVQVNSYMPRTSCPRCERHSKLYGYRWPKTEKEDSDDDDERVLDHRTINRFVRRADCKAARKRHSLYAICPVEFKETENSDSKTLGGLKELNRVTRGLRSRNST</sequence>
<dbReference type="AlphaFoldDB" id="A0A420HQT2"/>
<evidence type="ECO:0000256" key="15">
    <source>
        <dbReference type="SAM" id="MobiDB-lite"/>
    </source>
</evidence>
<evidence type="ECO:0000256" key="5">
    <source>
        <dbReference type="ARBA" id="ARBA00015413"/>
    </source>
</evidence>
<comment type="subcellular location">
    <subcellularLocation>
        <location evidence="3">Chromosome</location>
    </subcellularLocation>
    <subcellularLocation>
        <location evidence="2">Nucleus</location>
    </subcellularLocation>
</comment>
<dbReference type="InterPro" id="IPR025783">
    <property type="entry name" value="Set9_fungi"/>
</dbReference>
<gene>
    <name evidence="17" type="ORF">OnM2_057044</name>
</gene>
<evidence type="ECO:0000256" key="6">
    <source>
        <dbReference type="ARBA" id="ARBA00022454"/>
    </source>
</evidence>
<keyword evidence="8 17" id="KW-0808">Transferase</keyword>
<accession>A0A420HQT2</accession>
<evidence type="ECO:0000256" key="13">
    <source>
        <dbReference type="ARBA" id="ARBA00030653"/>
    </source>
</evidence>
<evidence type="ECO:0000256" key="2">
    <source>
        <dbReference type="ARBA" id="ARBA00004123"/>
    </source>
</evidence>
<dbReference type="SUPFAM" id="SSF82199">
    <property type="entry name" value="SET domain"/>
    <property type="match status" value="1"/>
</dbReference>
<dbReference type="GO" id="GO:0140943">
    <property type="term" value="F:histone H4K20 trimethyltransferase activity"/>
    <property type="evidence" value="ECO:0007669"/>
    <property type="project" value="UniProtKB-EC"/>
</dbReference>
<evidence type="ECO:0000256" key="9">
    <source>
        <dbReference type="ARBA" id="ARBA00022691"/>
    </source>
</evidence>
<feature type="region of interest" description="Disordered" evidence="15">
    <location>
        <begin position="368"/>
        <end position="396"/>
    </location>
</feature>
<dbReference type="STRING" id="212602.A0A420HQT2"/>
<evidence type="ECO:0000313" key="18">
    <source>
        <dbReference type="Proteomes" id="UP000286134"/>
    </source>
</evidence>
<evidence type="ECO:0000256" key="14">
    <source>
        <dbReference type="ARBA" id="ARBA00048081"/>
    </source>
</evidence>
<dbReference type="SMART" id="SM00317">
    <property type="entry name" value="SET"/>
    <property type="match status" value="1"/>
</dbReference>
<protein>
    <recommendedName>
        <fullName evidence="5">Histone-lysine N-methyltransferase SET9</fullName>
        <ecNumber evidence="12">2.1.1.372</ecNumber>
    </recommendedName>
    <alternativeName>
        <fullName evidence="4">Histone-lysine N-methyltransferase set9</fullName>
    </alternativeName>
    <alternativeName>
        <fullName evidence="13">SET domain protein 9</fullName>
    </alternativeName>
</protein>
<evidence type="ECO:0000313" key="17">
    <source>
        <dbReference type="EMBL" id="RKF59776.1"/>
    </source>
</evidence>
<dbReference type="Pfam" id="PF00856">
    <property type="entry name" value="SET"/>
    <property type="match status" value="1"/>
</dbReference>
<dbReference type="PANTHER" id="PTHR12977:SF4">
    <property type="entry name" value="HISTONE-LYSINE N-METHYLTRANSFERASE KMT5B"/>
    <property type="match status" value="1"/>
</dbReference>
<evidence type="ECO:0000256" key="4">
    <source>
        <dbReference type="ARBA" id="ARBA00014232"/>
    </source>
</evidence>
<dbReference type="InterPro" id="IPR046341">
    <property type="entry name" value="SET_dom_sf"/>
</dbReference>
<keyword evidence="6" id="KW-0158">Chromosome</keyword>
<dbReference type="Gene3D" id="1.10.10.1700">
    <property type="entry name" value="Histone-lysine N-methyltransferase"/>
    <property type="match status" value="1"/>
</dbReference>
<dbReference type="InterPro" id="IPR041938">
    <property type="entry name" value="Hist-Lys_N-MTase_N"/>
</dbReference>
<dbReference type="OrthoDB" id="6627536at2759"/>
<comment type="caution">
    <text evidence="17">The sequence shown here is derived from an EMBL/GenBank/DDBJ whole genome shotgun (WGS) entry which is preliminary data.</text>
</comment>
<dbReference type="Gene3D" id="2.170.270.10">
    <property type="entry name" value="SET domain"/>
    <property type="match status" value="1"/>
</dbReference>
<dbReference type="GO" id="GO:0032259">
    <property type="term" value="P:methylation"/>
    <property type="evidence" value="ECO:0007669"/>
    <property type="project" value="UniProtKB-KW"/>
</dbReference>
<dbReference type="CDD" id="cd10524">
    <property type="entry name" value="SET_Suv4-20-like"/>
    <property type="match status" value="1"/>
</dbReference>
<keyword evidence="11" id="KW-0539">Nucleus</keyword>
<comment type="catalytic activity">
    <reaction evidence="14">
        <text>L-lysyl(20)-[histone H4] + 3 S-adenosyl-L-methionine = N(6),N(6),N(6)-trimethyl-L-lysyl(20)-[histone H4] + 3 S-adenosyl-L-homocysteine + 3 H(+)</text>
        <dbReference type="Rhea" id="RHEA:64456"/>
        <dbReference type="Rhea" id="RHEA-COMP:15554"/>
        <dbReference type="Rhea" id="RHEA-COMP:15998"/>
        <dbReference type="ChEBI" id="CHEBI:15378"/>
        <dbReference type="ChEBI" id="CHEBI:29969"/>
        <dbReference type="ChEBI" id="CHEBI:57856"/>
        <dbReference type="ChEBI" id="CHEBI:59789"/>
        <dbReference type="ChEBI" id="CHEBI:61961"/>
        <dbReference type="EC" id="2.1.1.372"/>
    </reaction>
</comment>
<evidence type="ECO:0000256" key="1">
    <source>
        <dbReference type="ARBA" id="ARBA00001984"/>
    </source>
</evidence>
<dbReference type="PROSITE" id="PS51567">
    <property type="entry name" value="SAM_MT43_SUVAR420_1"/>
    <property type="match status" value="1"/>
</dbReference>
<reference evidence="17 18" key="1">
    <citation type="journal article" date="2018" name="BMC Genomics">
        <title>Comparative genome analyses reveal sequence features reflecting distinct modes of host-adaptation between dicot and monocot powdery mildew.</title>
        <authorList>
            <person name="Wu Y."/>
            <person name="Ma X."/>
            <person name="Pan Z."/>
            <person name="Kale S.D."/>
            <person name="Song Y."/>
            <person name="King H."/>
            <person name="Zhang Q."/>
            <person name="Presley C."/>
            <person name="Deng X."/>
            <person name="Wei C.I."/>
            <person name="Xiao S."/>
        </authorList>
    </citation>
    <scope>NUCLEOTIDE SEQUENCE [LARGE SCALE GENOMIC DNA]</scope>
    <source>
        <strain evidence="17">UMSG2</strain>
    </source>
</reference>
<feature type="domain" description="SET" evidence="16">
    <location>
        <begin position="114"/>
        <end position="228"/>
    </location>
</feature>
<keyword evidence="18" id="KW-1185">Reference proteome</keyword>
<organism evidence="17 18">
    <name type="scientific">Erysiphe neolycopersici</name>
    <dbReference type="NCBI Taxonomy" id="212602"/>
    <lineage>
        <taxon>Eukaryota</taxon>
        <taxon>Fungi</taxon>
        <taxon>Dikarya</taxon>
        <taxon>Ascomycota</taxon>
        <taxon>Pezizomycotina</taxon>
        <taxon>Leotiomycetes</taxon>
        <taxon>Erysiphales</taxon>
        <taxon>Erysiphaceae</taxon>
        <taxon>Erysiphe</taxon>
    </lineage>
</organism>
<comment type="function">
    <text evidence="1">Histone methyltransferase that trimethylates 'Lys-20' of histone H4 to form H4K20me3.</text>
</comment>
<dbReference type="InterPro" id="IPR039977">
    <property type="entry name" value="Suv4-20/Set9"/>
</dbReference>
<dbReference type="PANTHER" id="PTHR12977">
    <property type="entry name" value="SUPPRESSOR OF VARIEGATION 4-20-RELATED"/>
    <property type="match status" value="1"/>
</dbReference>
<proteinExistence type="predicted"/>